<reference evidence="2" key="3">
    <citation type="journal article" date="2022" name="bioRxiv">
        <title>A global pangenome for the wheat fungal pathogen Pyrenophora tritici-repentis and prediction of effector protein structural homology.</title>
        <authorList>
            <person name="Moolhuijzen P."/>
            <person name="See P.T."/>
            <person name="Shi G."/>
            <person name="Powell H.R."/>
            <person name="Cockram J."/>
            <person name="Jorgensen L.N."/>
            <person name="Benslimane H."/>
            <person name="Strelkov S.E."/>
            <person name="Turner J."/>
            <person name="Liu Z."/>
            <person name="Moffat C.S."/>
        </authorList>
    </citation>
    <scope>NUCLEOTIDE SEQUENCE</scope>
    <source>
        <strain evidence="2">86-124</strain>
    </source>
</reference>
<evidence type="ECO:0000313" key="4">
    <source>
        <dbReference type="Proteomes" id="UP000249757"/>
    </source>
</evidence>
<organism evidence="1 3">
    <name type="scientific">Pyrenophora tritici-repentis</name>
    <dbReference type="NCBI Taxonomy" id="45151"/>
    <lineage>
        <taxon>Eukaryota</taxon>
        <taxon>Fungi</taxon>
        <taxon>Dikarya</taxon>
        <taxon>Ascomycota</taxon>
        <taxon>Pezizomycotina</taxon>
        <taxon>Dothideomycetes</taxon>
        <taxon>Pleosporomycetidae</taxon>
        <taxon>Pleosporales</taxon>
        <taxon>Pleosporineae</taxon>
        <taxon>Pleosporaceae</taxon>
        <taxon>Pyrenophora</taxon>
    </lineage>
</organism>
<keyword evidence="4" id="KW-1185">Reference proteome</keyword>
<reference evidence="2" key="2">
    <citation type="submission" date="2021-05" db="EMBL/GenBank/DDBJ databases">
        <authorList>
            <person name="Moolhuijzen P.M."/>
            <person name="Moffat C.S."/>
        </authorList>
    </citation>
    <scope>NUCLEOTIDE SEQUENCE</scope>
    <source>
        <strain evidence="2">86-124</strain>
    </source>
</reference>
<gene>
    <name evidence="2" type="ORF">Ptr86124_004133</name>
    <name evidence="1" type="ORF">PtrM4_094140</name>
</gene>
<dbReference type="EMBL" id="NRDI02000004">
    <property type="protein sequence ID" value="KAI1517196.1"/>
    <property type="molecule type" value="Genomic_DNA"/>
</dbReference>
<proteinExistence type="predicted"/>
<protein>
    <submittedName>
        <fullName evidence="1">Uncharacterized protein</fullName>
    </submittedName>
</protein>
<dbReference type="Proteomes" id="UP000245464">
    <property type="component" value="Chromosome 4"/>
</dbReference>
<accession>A0A2W1EYP5</accession>
<sequence>MTYLRADRGHIHTIPKRMFDRSIYAFPHLERALCVRVHLKEADRFITMCEKFKSPVYKILKHLCQIELGGKKRALRVHLKKQAQTKLCGCHVGDTCAEQEMVRELSRNGWVIDVTREDGVKILKEF</sequence>
<comment type="caution">
    <text evidence="1">The sequence shown here is derived from an EMBL/GenBank/DDBJ whole genome shotgun (WGS) entry which is preliminary data.</text>
</comment>
<dbReference type="EMBL" id="NQIK02000004">
    <property type="protein sequence ID" value="KAF7571914.1"/>
    <property type="molecule type" value="Genomic_DNA"/>
</dbReference>
<name>A0A2W1EYP5_9PLEO</name>
<dbReference type="Proteomes" id="UP000249757">
    <property type="component" value="Unassembled WGS sequence"/>
</dbReference>
<evidence type="ECO:0000313" key="2">
    <source>
        <dbReference type="EMBL" id="KAI1517196.1"/>
    </source>
</evidence>
<reference evidence="1 3" key="1">
    <citation type="journal article" date="2018" name="BMC Genomics">
        <title>Comparative genomics of the wheat fungal pathogen Pyrenophora tritici-repentis reveals chromosomal variations and genome plasticity.</title>
        <authorList>
            <person name="Moolhuijzen P."/>
            <person name="See P.T."/>
            <person name="Hane J.K."/>
            <person name="Shi G."/>
            <person name="Liu Z."/>
            <person name="Oliver R.P."/>
            <person name="Moffat C.S."/>
        </authorList>
    </citation>
    <scope>NUCLEOTIDE SEQUENCE [LARGE SCALE GENOMIC DNA]</scope>
    <source>
        <strain evidence="1">M4</strain>
    </source>
</reference>
<evidence type="ECO:0000313" key="1">
    <source>
        <dbReference type="EMBL" id="KAF7571914.1"/>
    </source>
</evidence>
<dbReference type="AlphaFoldDB" id="A0A2W1EYP5"/>
<evidence type="ECO:0000313" key="3">
    <source>
        <dbReference type="Proteomes" id="UP000245464"/>
    </source>
</evidence>
<reference evidence="4" key="4">
    <citation type="journal article" date="2022" name="Microb. Genom.">
        <title>A global pangenome for the wheat fungal pathogen Pyrenophora tritici-repentis and prediction of effector protein structural homology.</title>
        <authorList>
            <person name="Moolhuijzen P.M."/>
            <person name="See P.T."/>
            <person name="Shi G."/>
            <person name="Powell H.R."/>
            <person name="Cockram J."/>
            <person name="Jorgensen L.N."/>
            <person name="Benslimane H."/>
            <person name="Strelkov S.E."/>
            <person name="Turner J."/>
            <person name="Liu Z."/>
            <person name="Moffat C.S."/>
        </authorList>
    </citation>
    <scope>NUCLEOTIDE SEQUENCE [LARGE SCALE GENOMIC DNA]</scope>
</reference>